<feature type="domain" description="Transposon Tn7 transposition protein TnsD C-terminal" evidence="2">
    <location>
        <begin position="205"/>
        <end position="566"/>
    </location>
</feature>
<evidence type="ECO:0000313" key="4">
    <source>
        <dbReference type="Proteomes" id="UP000271031"/>
    </source>
</evidence>
<organism evidence="3 4">
    <name type="scientific">Brevibacillus fluminis</name>
    <dbReference type="NCBI Taxonomy" id="511487"/>
    <lineage>
        <taxon>Bacteria</taxon>
        <taxon>Bacillati</taxon>
        <taxon>Bacillota</taxon>
        <taxon>Bacilli</taxon>
        <taxon>Bacillales</taxon>
        <taxon>Paenibacillaceae</taxon>
        <taxon>Brevibacillus</taxon>
    </lineage>
</organism>
<evidence type="ECO:0000313" key="3">
    <source>
        <dbReference type="EMBL" id="RNB79750.1"/>
    </source>
</evidence>
<protein>
    <submittedName>
        <fullName evidence="3">Uncharacterized protein</fullName>
    </submittedName>
</protein>
<keyword evidence="4" id="KW-1185">Reference proteome</keyword>
<dbReference type="AlphaFoldDB" id="A0A3M8CVC8"/>
<feature type="domain" description="TniQ" evidence="1">
    <location>
        <begin position="6"/>
        <end position="162"/>
    </location>
</feature>
<evidence type="ECO:0000259" key="2">
    <source>
        <dbReference type="Pfam" id="PF15978"/>
    </source>
</evidence>
<name>A0A3M8CVC8_9BACL</name>
<sequence length="630" mass="73143">MTVLTYFPTPYRDELLYSVLARYHVRAGNISPKVTMSELFGKSSTRSSVDFQANLTALVKRLPIGSVYTEDEFIRNHSLLPLYLPFLDQKKSQKAISLVMGEDGRGIRALVGVTASSVSAITSLQFCGDCFIQDREQYGEAYWHRIHQVSGVLVCPEHGSRLLKSNRLLQDVNQHEFIQADDENIEMCTYVIDDSIDTRVLQRVANEMRWLLNASLTPFHENYLRQQYTKVLQSKGLALPSGRVRKKELIKAFCDIFPQDILQLLQSEIDETSDQTWLSAIVRKHRRAFHPIRHVLMMSFLCGSTEDFFTGKGIKEPFGNGPWKCFNPVVNHFEQEVVHAKEITYCYDSKKVVGQFTCSCGFSYSVREKIGKEIQRKDIKILCYGEVWEQKLKTLIQERATLEVMSTALRADTETLKKQAIKLGIAGKWKLLKGRKNQLIENFPKEESGTEYQDKWLQLLIDFPDDGINKLRLRAPHIYAWLYRCRKEWLKENSPKEKGKIQLRARVDWNQRDEMLLSLLHEILTKWDESEADKLLQKTFKSITRKTGKQSWFEKVPQKIPRSVEYVSTVVESKDEFQIRRVKRVISRLGTEFDVVREWQVYRLSGINSKLASSRVKKFIEIALENQTMI</sequence>
<dbReference type="Proteomes" id="UP000271031">
    <property type="component" value="Unassembled WGS sequence"/>
</dbReference>
<dbReference type="OrthoDB" id="470139at2"/>
<proteinExistence type="predicted"/>
<dbReference type="InterPro" id="IPR009492">
    <property type="entry name" value="TniQ"/>
</dbReference>
<dbReference type="Pfam" id="PF06527">
    <property type="entry name" value="TniQ"/>
    <property type="match status" value="1"/>
</dbReference>
<gene>
    <name evidence="3" type="ORF">EDM56_28475</name>
</gene>
<reference evidence="3 4" key="1">
    <citation type="submission" date="2018-10" db="EMBL/GenBank/DDBJ databases">
        <title>Phylogenomics of Brevibacillus.</title>
        <authorList>
            <person name="Dunlap C."/>
        </authorList>
    </citation>
    <scope>NUCLEOTIDE SEQUENCE [LARGE SCALE GENOMIC DNA]</scope>
    <source>
        <strain evidence="3 4">JCM 15716</strain>
    </source>
</reference>
<accession>A0A3M8CVC8</accession>
<dbReference type="InterPro" id="IPR032750">
    <property type="entry name" value="TnsD_C"/>
</dbReference>
<dbReference type="Pfam" id="PF15978">
    <property type="entry name" value="TnsD"/>
    <property type="match status" value="1"/>
</dbReference>
<comment type="caution">
    <text evidence="3">The sequence shown here is derived from an EMBL/GenBank/DDBJ whole genome shotgun (WGS) entry which is preliminary data.</text>
</comment>
<dbReference type="EMBL" id="RHHQ01000027">
    <property type="protein sequence ID" value="RNB79750.1"/>
    <property type="molecule type" value="Genomic_DNA"/>
</dbReference>
<evidence type="ECO:0000259" key="1">
    <source>
        <dbReference type="Pfam" id="PF06527"/>
    </source>
</evidence>